<keyword evidence="5" id="KW-0234">DNA repair</keyword>
<reference evidence="10" key="1">
    <citation type="submission" date="2019-11" db="UniProtKB">
        <authorList>
            <consortium name="WormBaseParasite"/>
        </authorList>
    </citation>
    <scope>IDENTIFICATION</scope>
</reference>
<dbReference type="Pfam" id="PF11600">
    <property type="entry name" value="CAF1A_acidic"/>
    <property type="match status" value="1"/>
</dbReference>
<accession>A0A5K3F0F5</accession>
<dbReference type="AlphaFoldDB" id="A0A5K3F0F5"/>
<dbReference type="PANTHER" id="PTHR15272:SF0">
    <property type="entry name" value="CHROMATIN ASSEMBLY FACTOR 1 SUBUNIT A"/>
    <property type="match status" value="1"/>
</dbReference>
<feature type="region of interest" description="Disordered" evidence="7">
    <location>
        <begin position="726"/>
        <end position="754"/>
    </location>
</feature>
<dbReference type="GO" id="GO:0005634">
    <property type="term" value="C:nucleus"/>
    <property type="evidence" value="ECO:0007669"/>
    <property type="project" value="UniProtKB-SubCell"/>
</dbReference>
<feature type="compositionally biased region" description="Basic and acidic residues" evidence="7">
    <location>
        <begin position="24"/>
        <end position="161"/>
    </location>
</feature>
<feature type="domain" description="Chromatin assembly factor 1 subunit A dimerization" evidence="9">
    <location>
        <begin position="311"/>
        <end position="383"/>
    </location>
</feature>
<evidence type="ECO:0000313" key="10">
    <source>
        <dbReference type="WBParaSite" id="MCU_004580-RA"/>
    </source>
</evidence>
<protein>
    <submittedName>
        <fullName evidence="10">Chromatin assembly factor 1 subunit A</fullName>
    </submittedName>
</protein>
<feature type="region of interest" description="Disordered" evidence="7">
    <location>
        <begin position="351"/>
        <end position="419"/>
    </location>
</feature>
<feature type="compositionally biased region" description="Low complexity" evidence="7">
    <location>
        <begin position="617"/>
        <end position="628"/>
    </location>
</feature>
<proteinExistence type="predicted"/>
<dbReference type="InterPro" id="IPR021644">
    <property type="entry name" value="CAF-1_p150_acidic"/>
</dbReference>
<dbReference type="GO" id="GO:0033186">
    <property type="term" value="C:CAF-1 complex"/>
    <property type="evidence" value="ECO:0007669"/>
    <property type="project" value="TreeGrafter"/>
</dbReference>
<keyword evidence="2" id="KW-0235">DNA replication</keyword>
<feature type="region of interest" description="Disordered" evidence="7">
    <location>
        <begin position="1"/>
        <end position="161"/>
    </location>
</feature>
<evidence type="ECO:0000256" key="3">
    <source>
        <dbReference type="ARBA" id="ARBA00022763"/>
    </source>
</evidence>
<feature type="domain" description="Chromatin assembly factor 1 p150 subunit acidic region" evidence="8">
    <location>
        <begin position="77"/>
        <end position="203"/>
    </location>
</feature>
<keyword evidence="4" id="KW-0143">Chaperone</keyword>
<keyword evidence="6" id="KW-0539">Nucleus</keyword>
<feature type="compositionally biased region" description="Low complexity" evidence="7">
    <location>
        <begin position="409"/>
        <end position="419"/>
    </location>
</feature>
<evidence type="ECO:0000256" key="2">
    <source>
        <dbReference type="ARBA" id="ARBA00022705"/>
    </source>
</evidence>
<keyword evidence="3" id="KW-0227">DNA damage</keyword>
<feature type="compositionally biased region" description="Acidic residues" evidence="7">
    <location>
        <begin position="370"/>
        <end position="384"/>
    </location>
</feature>
<dbReference type="GO" id="GO:0006334">
    <property type="term" value="P:nucleosome assembly"/>
    <property type="evidence" value="ECO:0007669"/>
    <property type="project" value="TreeGrafter"/>
</dbReference>
<dbReference type="PANTHER" id="PTHR15272">
    <property type="entry name" value="CHROMATIN ASSEMBLY FACTOR 1 SUBUNIT A CAF-1 SUBUNIT A"/>
    <property type="match status" value="1"/>
</dbReference>
<dbReference type="WBParaSite" id="MCU_004580-RA">
    <property type="protein sequence ID" value="MCU_004580-RA"/>
    <property type="gene ID" value="MCU_004580"/>
</dbReference>
<dbReference type="GO" id="GO:0006260">
    <property type="term" value="P:DNA replication"/>
    <property type="evidence" value="ECO:0007669"/>
    <property type="project" value="UniProtKB-KW"/>
</dbReference>
<evidence type="ECO:0000256" key="5">
    <source>
        <dbReference type="ARBA" id="ARBA00023204"/>
    </source>
</evidence>
<evidence type="ECO:0000259" key="9">
    <source>
        <dbReference type="Pfam" id="PF12253"/>
    </source>
</evidence>
<feature type="compositionally biased region" description="Polar residues" evidence="7">
    <location>
        <begin position="10"/>
        <end position="23"/>
    </location>
</feature>
<evidence type="ECO:0000256" key="6">
    <source>
        <dbReference type="ARBA" id="ARBA00023242"/>
    </source>
</evidence>
<name>A0A5K3F0F5_MESCO</name>
<comment type="subcellular location">
    <subcellularLocation>
        <location evidence="1">Nucleus</location>
    </subcellularLocation>
</comment>
<dbReference type="InterPro" id="IPR022043">
    <property type="entry name" value="CAF1A_DD"/>
</dbReference>
<organism evidence="10">
    <name type="scientific">Mesocestoides corti</name>
    <name type="common">Flatworm</name>
    <dbReference type="NCBI Taxonomy" id="53468"/>
    <lineage>
        <taxon>Eukaryota</taxon>
        <taxon>Metazoa</taxon>
        <taxon>Spiralia</taxon>
        <taxon>Lophotrochozoa</taxon>
        <taxon>Platyhelminthes</taxon>
        <taxon>Cestoda</taxon>
        <taxon>Eucestoda</taxon>
        <taxon>Cyclophyllidea</taxon>
        <taxon>Mesocestoididae</taxon>
        <taxon>Mesocestoides</taxon>
    </lineage>
</organism>
<evidence type="ECO:0000256" key="7">
    <source>
        <dbReference type="SAM" id="MobiDB-lite"/>
    </source>
</evidence>
<dbReference type="GO" id="GO:0006281">
    <property type="term" value="P:DNA repair"/>
    <property type="evidence" value="ECO:0007669"/>
    <property type="project" value="UniProtKB-KW"/>
</dbReference>
<evidence type="ECO:0000259" key="8">
    <source>
        <dbReference type="Pfam" id="PF11600"/>
    </source>
</evidence>
<dbReference type="Pfam" id="PF12253">
    <property type="entry name" value="CAF1A_dimeriz"/>
    <property type="match status" value="1"/>
</dbReference>
<evidence type="ECO:0000256" key="4">
    <source>
        <dbReference type="ARBA" id="ARBA00023186"/>
    </source>
</evidence>
<feature type="compositionally biased region" description="Acidic residues" evidence="7">
    <location>
        <begin position="351"/>
        <end position="363"/>
    </location>
</feature>
<feature type="region of interest" description="Disordered" evidence="7">
    <location>
        <begin position="613"/>
        <end position="637"/>
    </location>
</feature>
<sequence>MHQDGVGESPATSNIQQTRTSSRTTKEKLNKSLTSTEKEREKAEKQAERERLREQREQERRDRQNRREQAEREKEARRLQRQEERRIKEEERARREAEKRAREREREEERAKREEERRAKEREREEERARREEERRVKEEERRRREAERAREEEEKKRKTEKQRAILMGFFVPQEKPTTQSTTASDTSTAATPFMQFELKKDQRRAPVCRIESEELRQTKWKNVEALRVSWQSGSPAIDGSRLGLTKFGQPNYLHELRTGQVKPLSSAATWPVEMPDVLCSGSGMPLDNSAFLRYNHGDPGNGGTVWTKAKLFQFVENYRPAYYGTWRRRSYVIKGRRPFSKDHLQLDYEVDSDDEWEEEEPGENISQSEGEEEEDLDDDDDEDAKFLVPHGYLSDDEGVRGDEDEEGGAVARGAGDAGEAMEMKKLRQRLSLAEYETAHRRGLHKLKPLLLGPIWAKNPLGALQETSANEWVTHEMDENKENISVADPLLSAKETKTTNHISALPSKGEFDLMRSVLNAYKVFLWSDALPIIAQSDVAIENPSTGSKTPASGRTKKQFPPEAIPYLIRLVHKNSLSKVKLQFEFRVFWLKHTTDEPVPNCCLSYKEYKQRPEAESAATPTGDTATPPNLRRPQAQRMQPMTTLPLSKRQTMAKICEIAVFEDGQWRVRPEVLEACKAAVLAPTGLPEASESVMPITDPCFSFPAWSYLTDVATFTNRRSLQSCQATASTTPTSPHPPPPCGNLTSPSTGTPPIAKRLATTEVSTTPPVVAKKRTTLETFFAAAPPSAKRRKDDA</sequence>
<evidence type="ECO:0000256" key="1">
    <source>
        <dbReference type="ARBA" id="ARBA00004123"/>
    </source>
</evidence>